<evidence type="ECO:0000256" key="1">
    <source>
        <dbReference type="ARBA" id="ARBA00009129"/>
    </source>
</evidence>
<proteinExistence type="inferred from homology"/>
<reference evidence="4" key="1">
    <citation type="submission" date="2024-05" db="EMBL/GenBank/DDBJ databases">
        <authorList>
            <person name="Liu Z."/>
        </authorList>
    </citation>
    <scope>NUCLEOTIDE SEQUENCE</scope>
    <source>
        <strain evidence="4">BS1807G30</strain>
    </source>
</reference>
<name>A0AAU7FKQ9_9BACI</name>
<dbReference type="RefSeq" id="WP_008346686.1">
    <property type="nucleotide sequence ID" value="NZ_CP157353.1"/>
</dbReference>
<feature type="compositionally biased region" description="Basic and acidic residues" evidence="2">
    <location>
        <begin position="1"/>
        <end position="12"/>
    </location>
</feature>
<feature type="region of interest" description="Disordered" evidence="2">
    <location>
        <begin position="1"/>
        <end position="61"/>
    </location>
</feature>
<protein>
    <submittedName>
        <fullName evidence="4">CsbD family protein</fullName>
    </submittedName>
</protein>
<feature type="compositionally biased region" description="Basic and acidic residues" evidence="2">
    <location>
        <begin position="21"/>
        <end position="61"/>
    </location>
</feature>
<dbReference type="EMBL" id="CP157353">
    <property type="protein sequence ID" value="XBM04722.1"/>
    <property type="molecule type" value="Genomic_DNA"/>
</dbReference>
<dbReference type="InterPro" id="IPR008462">
    <property type="entry name" value="CsbD"/>
</dbReference>
<dbReference type="GeneID" id="66362159"/>
<dbReference type="Gene3D" id="1.10.1470.10">
    <property type="entry name" value="YjbJ"/>
    <property type="match status" value="1"/>
</dbReference>
<comment type="similarity">
    <text evidence="1">Belongs to the UPF0337 (CsbD) family.</text>
</comment>
<evidence type="ECO:0000313" key="4">
    <source>
        <dbReference type="EMBL" id="XBM04722.1"/>
    </source>
</evidence>
<gene>
    <name evidence="4" type="ORF">ABG082_02840</name>
</gene>
<dbReference type="SUPFAM" id="SSF69047">
    <property type="entry name" value="Hypothetical protein YjbJ"/>
    <property type="match status" value="1"/>
</dbReference>
<dbReference type="AlphaFoldDB" id="A0AAU7FKQ9"/>
<feature type="domain" description="CsbD-like" evidence="3">
    <location>
        <begin position="9"/>
        <end position="59"/>
    </location>
</feature>
<organism evidence="4">
    <name type="scientific">Bacillus sp. BS1807G30</name>
    <dbReference type="NCBI Taxonomy" id="3153756"/>
    <lineage>
        <taxon>Bacteria</taxon>
        <taxon>Bacillati</taxon>
        <taxon>Bacillota</taxon>
        <taxon>Bacilli</taxon>
        <taxon>Bacillales</taxon>
        <taxon>Bacillaceae</taxon>
        <taxon>Bacillus</taxon>
    </lineage>
</organism>
<accession>A0AAU7FKQ9</accession>
<sequence>MSEQNGHMDKAKGKTNQVKGQVKEKLGEATDHENLKAEGKKDQVKGKLQDKKGDVKNKLNQ</sequence>
<dbReference type="InterPro" id="IPR036629">
    <property type="entry name" value="YjbJ_sf"/>
</dbReference>
<evidence type="ECO:0000256" key="2">
    <source>
        <dbReference type="SAM" id="MobiDB-lite"/>
    </source>
</evidence>
<dbReference type="Pfam" id="PF05532">
    <property type="entry name" value="CsbD"/>
    <property type="match status" value="1"/>
</dbReference>
<evidence type="ECO:0000259" key="3">
    <source>
        <dbReference type="Pfam" id="PF05532"/>
    </source>
</evidence>